<evidence type="ECO:0000313" key="7">
    <source>
        <dbReference type="EMBL" id="CAG7836686.1"/>
    </source>
</evidence>
<dbReference type="SMART" id="SM01398">
    <property type="entry name" value="Cornichon"/>
    <property type="match status" value="1"/>
</dbReference>
<evidence type="ECO:0000256" key="2">
    <source>
        <dbReference type="ARBA" id="ARBA00010095"/>
    </source>
</evidence>
<dbReference type="PANTHER" id="PTHR12290">
    <property type="entry name" value="CORNICHON-RELATED"/>
    <property type="match status" value="1"/>
</dbReference>
<dbReference type="Proteomes" id="UP000708208">
    <property type="component" value="Unassembled WGS sequence"/>
</dbReference>
<accession>A0A8J2Q6I0</accession>
<dbReference type="GO" id="GO:0016020">
    <property type="term" value="C:membrane"/>
    <property type="evidence" value="ECO:0007669"/>
    <property type="project" value="UniProtKB-SubCell"/>
</dbReference>
<comment type="subcellular location">
    <subcellularLocation>
        <location evidence="1">Membrane</location>
        <topology evidence="1">Multi-pass membrane protein</topology>
    </subcellularLocation>
</comment>
<proteinExistence type="inferred from homology"/>
<keyword evidence="4 6" id="KW-1133">Transmembrane helix</keyword>
<dbReference type="GO" id="GO:0016192">
    <property type="term" value="P:vesicle-mediated transport"/>
    <property type="evidence" value="ECO:0007669"/>
    <property type="project" value="InterPro"/>
</dbReference>
<evidence type="ECO:0000313" key="8">
    <source>
        <dbReference type="Proteomes" id="UP000708208"/>
    </source>
</evidence>
<protein>
    <recommendedName>
        <fullName evidence="9">Protein cornichon homolog 4</fullName>
    </recommendedName>
</protein>
<keyword evidence="5 6" id="KW-0472">Membrane</keyword>
<dbReference type="Pfam" id="PF03311">
    <property type="entry name" value="Cornichon"/>
    <property type="match status" value="1"/>
</dbReference>
<evidence type="ECO:0000256" key="4">
    <source>
        <dbReference type="ARBA" id="ARBA00022989"/>
    </source>
</evidence>
<sequence>MILSETILFIFSMLITGLLLFLLVYFIITLSDLECDYINAQQCCYRLNMWSVPKLCGQGLVTAFFLLHGHFWFFLVNLPVTGWFAYELIRVPKGNLGVYDPTEIHNRGQLKIHMRDVLIIMGYYLIAFFVYLYCMIVAMLKSDPLPVTPMPNDFDEF</sequence>
<keyword evidence="8" id="KW-1185">Reference proteome</keyword>
<dbReference type="EMBL" id="CAJVCH010571124">
    <property type="protein sequence ID" value="CAG7836686.1"/>
    <property type="molecule type" value="Genomic_DNA"/>
</dbReference>
<name>A0A8J2Q6I0_9HEXA</name>
<reference evidence="7" key="1">
    <citation type="submission" date="2021-06" db="EMBL/GenBank/DDBJ databases">
        <authorList>
            <person name="Hodson N. C."/>
            <person name="Mongue J. A."/>
            <person name="Jaron S. K."/>
        </authorList>
    </citation>
    <scope>NUCLEOTIDE SEQUENCE</scope>
</reference>
<gene>
    <name evidence="7" type="ORF">AFUS01_LOCUS45905</name>
</gene>
<feature type="transmembrane region" description="Helical" evidence="6">
    <location>
        <begin position="117"/>
        <end position="140"/>
    </location>
</feature>
<dbReference type="OrthoDB" id="8775810at2759"/>
<evidence type="ECO:0000256" key="5">
    <source>
        <dbReference type="ARBA" id="ARBA00023136"/>
    </source>
</evidence>
<keyword evidence="3 6" id="KW-0812">Transmembrane</keyword>
<evidence type="ECO:0000256" key="6">
    <source>
        <dbReference type="SAM" id="Phobius"/>
    </source>
</evidence>
<evidence type="ECO:0000256" key="1">
    <source>
        <dbReference type="ARBA" id="ARBA00004141"/>
    </source>
</evidence>
<feature type="transmembrane region" description="Helical" evidence="6">
    <location>
        <begin position="60"/>
        <end position="86"/>
    </location>
</feature>
<comment type="caution">
    <text evidence="7">The sequence shown here is derived from an EMBL/GenBank/DDBJ whole genome shotgun (WGS) entry which is preliminary data.</text>
</comment>
<organism evidence="7 8">
    <name type="scientific">Allacma fusca</name>
    <dbReference type="NCBI Taxonomy" id="39272"/>
    <lineage>
        <taxon>Eukaryota</taxon>
        <taxon>Metazoa</taxon>
        <taxon>Ecdysozoa</taxon>
        <taxon>Arthropoda</taxon>
        <taxon>Hexapoda</taxon>
        <taxon>Collembola</taxon>
        <taxon>Symphypleona</taxon>
        <taxon>Sminthuridae</taxon>
        <taxon>Allacma</taxon>
    </lineage>
</organism>
<comment type="similarity">
    <text evidence="2">Belongs to the cornichon family.</text>
</comment>
<evidence type="ECO:0008006" key="9">
    <source>
        <dbReference type="Google" id="ProtNLM"/>
    </source>
</evidence>
<evidence type="ECO:0000256" key="3">
    <source>
        <dbReference type="ARBA" id="ARBA00022692"/>
    </source>
</evidence>
<dbReference type="InterPro" id="IPR003377">
    <property type="entry name" value="Cornichon"/>
</dbReference>
<dbReference type="AlphaFoldDB" id="A0A8J2Q6I0"/>
<feature type="transmembrane region" description="Helical" evidence="6">
    <location>
        <begin position="7"/>
        <end position="28"/>
    </location>
</feature>